<dbReference type="InterPro" id="IPR029063">
    <property type="entry name" value="SAM-dependent_MTases_sf"/>
</dbReference>
<dbReference type="InterPro" id="IPR002941">
    <property type="entry name" value="DNA_methylase_N4/N6"/>
</dbReference>
<dbReference type="SUPFAM" id="SSF53335">
    <property type="entry name" value="S-adenosyl-L-methionine-dependent methyltransferases"/>
    <property type="match status" value="1"/>
</dbReference>
<comment type="similarity">
    <text evidence="1 4">Belongs to the N(4)/N(6)-methyltransferase family.</text>
</comment>
<protein>
    <recommendedName>
        <fullName evidence="4">Methyltransferase</fullName>
        <ecNumber evidence="4">2.1.1.-</ecNumber>
    </recommendedName>
</protein>
<evidence type="ECO:0000313" key="7">
    <source>
        <dbReference type="Proteomes" id="UP000030661"/>
    </source>
</evidence>
<name>A0A081C6U6_VECG1</name>
<gene>
    <name evidence="6" type="ORF">U27_00192</name>
</gene>
<dbReference type="GO" id="GO:0009007">
    <property type="term" value="F:site-specific DNA-methyltransferase (adenine-specific) activity"/>
    <property type="evidence" value="ECO:0007669"/>
    <property type="project" value="TreeGrafter"/>
</dbReference>
<dbReference type="NCBIfam" id="NF008572">
    <property type="entry name" value="PRK11524.1"/>
    <property type="match status" value="1"/>
</dbReference>
<dbReference type="PANTHER" id="PTHR13370:SF33">
    <property type="entry name" value="DNA ADENINE METHYLTRANSFERASE YHDJ"/>
    <property type="match status" value="1"/>
</dbReference>
<dbReference type="eggNOG" id="COG2189">
    <property type="taxonomic scope" value="Bacteria"/>
</dbReference>
<dbReference type="GO" id="GO:0005737">
    <property type="term" value="C:cytoplasm"/>
    <property type="evidence" value="ECO:0007669"/>
    <property type="project" value="TreeGrafter"/>
</dbReference>
<dbReference type="AlphaFoldDB" id="A0A081C6U6"/>
<dbReference type="Proteomes" id="UP000030661">
    <property type="component" value="Unassembled WGS sequence"/>
</dbReference>
<dbReference type="InterPro" id="IPR002052">
    <property type="entry name" value="DNA_methylase_N6_adenine_CS"/>
</dbReference>
<evidence type="ECO:0000256" key="4">
    <source>
        <dbReference type="RuleBase" id="RU362026"/>
    </source>
</evidence>
<dbReference type="PANTHER" id="PTHR13370">
    <property type="entry name" value="RNA METHYLASE-RELATED"/>
    <property type="match status" value="1"/>
</dbReference>
<evidence type="ECO:0000313" key="6">
    <source>
        <dbReference type="EMBL" id="GAK60301.1"/>
    </source>
</evidence>
<dbReference type="Gene3D" id="3.40.50.150">
    <property type="entry name" value="Vaccinia Virus protein VP39"/>
    <property type="match status" value="1"/>
</dbReference>
<keyword evidence="7" id="KW-1185">Reference proteome</keyword>
<feature type="domain" description="DNA methylase N-4/N-6" evidence="5">
    <location>
        <begin position="28"/>
        <end position="246"/>
    </location>
</feature>
<keyword evidence="2 6" id="KW-0489">Methyltransferase</keyword>
<dbReference type="EC" id="2.1.1.-" evidence="4"/>
<evidence type="ECO:0000256" key="3">
    <source>
        <dbReference type="ARBA" id="ARBA00022679"/>
    </source>
</evidence>
<evidence type="ECO:0000256" key="1">
    <source>
        <dbReference type="ARBA" id="ARBA00006594"/>
    </source>
</evidence>
<keyword evidence="3" id="KW-0808">Transferase</keyword>
<dbReference type="PROSITE" id="PS00092">
    <property type="entry name" value="N6_MTASE"/>
    <property type="match status" value="1"/>
</dbReference>
<dbReference type="EMBL" id="DF820472">
    <property type="protein sequence ID" value="GAK60301.1"/>
    <property type="molecule type" value="Genomic_DNA"/>
</dbReference>
<dbReference type="HOGENOM" id="CLU_024927_5_2_0"/>
<sequence length="301" mass="34902">MQVYERDHHKIIQADVFEGLRTISDQSIDLIFCDPPYNIGKNFHGRKDQWESDDAYLAWCYQWIDQCLAKLKPYGTLYVMAATQNMPYLDLYLRRKMTILSRIVWCYDSSGVQAKNYFGSLYEPILHCVKDKNNYTFNAQDILVEARTGAVRKLIDYRKSIPTTYNSQKVPGNVWQIPRVRYRMPEYEEHPTQKPIALLERIILASSNVNDTVLDPFSGTFTTSFVAKQYGRKSIGIEIEESYVKIGLRRLEICSEYQGERLSKPLKKYEGGYKQLTLLEEGNGTSLYKEAALPISMQSMC</sequence>
<accession>A0A081C6U6</accession>
<dbReference type="Pfam" id="PF01555">
    <property type="entry name" value="N6_N4_Mtase"/>
    <property type="match status" value="1"/>
</dbReference>
<dbReference type="STRING" id="1499967.U27_00192"/>
<dbReference type="InterPro" id="IPR001091">
    <property type="entry name" value="RM_Methyltransferase"/>
</dbReference>
<dbReference type="GO" id="GO:0032259">
    <property type="term" value="P:methylation"/>
    <property type="evidence" value="ECO:0007669"/>
    <property type="project" value="UniProtKB-KW"/>
</dbReference>
<reference evidence="6 7" key="1">
    <citation type="journal article" date="2015" name="PeerJ">
        <title>First genomic representation of candidate bacterial phylum KSB3 points to enhanced environmental sensing as a trigger of wastewater bulking.</title>
        <authorList>
            <person name="Sekiguchi Y."/>
            <person name="Ohashi A."/>
            <person name="Parks D.H."/>
            <person name="Yamauchi T."/>
            <person name="Tyson G.W."/>
            <person name="Hugenholtz P."/>
        </authorList>
    </citation>
    <scope>NUCLEOTIDE SEQUENCE [LARGE SCALE GENOMIC DNA]</scope>
</reference>
<proteinExistence type="inferred from homology"/>
<organism evidence="6 7">
    <name type="scientific">Vecturithrix granuli</name>
    <dbReference type="NCBI Taxonomy" id="1499967"/>
    <lineage>
        <taxon>Bacteria</taxon>
        <taxon>Candidatus Moduliflexota</taxon>
        <taxon>Candidatus Vecturitrichia</taxon>
        <taxon>Candidatus Vecturitrichales</taxon>
        <taxon>Candidatus Vecturitrichaceae</taxon>
        <taxon>Candidatus Vecturithrix</taxon>
    </lineage>
</organism>
<dbReference type="PRINTS" id="PR00508">
    <property type="entry name" value="S21N4MTFRASE"/>
</dbReference>
<evidence type="ECO:0000259" key="5">
    <source>
        <dbReference type="Pfam" id="PF01555"/>
    </source>
</evidence>
<dbReference type="GO" id="GO:0008170">
    <property type="term" value="F:N-methyltransferase activity"/>
    <property type="evidence" value="ECO:0007669"/>
    <property type="project" value="InterPro"/>
</dbReference>
<dbReference type="GO" id="GO:0003677">
    <property type="term" value="F:DNA binding"/>
    <property type="evidence" value="ECO:0007669"/>
    <property type="project" value="InterPro"/>
</dbReference>
<evidence type="ECO:0000256" key="2">
    <source>
        <dbReference type="ARBA" id="ARBA00022603"/>
    </source>
</evidence>